<gene>
    <name evidence="1" type="ORF">GSOID_T00000190001</name>
</gene>
<dbReference type="InParanoid" id="E4WR19"/>
<protein>
    <submittedName>
        <fullName evidence="1">Uncharacterized protein</fullName>
    </submittedName>
</protein>
<accession>E4WR19</accession>
<dbReference type="AlphaFoldDB" id="E4WR19"/>
<keyword evidence="2" id="KW-1185">Reference proteome</keyword>
<reference evidence="1" key="1">
    <citation type="journal article" date="2010" name="Science">
        <title>Plasticity of animal genome architecture unmasked by rapid evolution of a pelagic tunicate.</title>
        <authorList>
            <person name="Denoeud F."/>
            <person name="Henriet S."/>
            <person name="Mungpakdee S."/>
            <person name="Aury J.M."/>
            <person name="Da Silva C."/>
            <person name="Brinkmann H."/>
            <person name="Mikhaleva J."/>
            <person name="Olsen L.C."/>
            <person name="Jubin C."/>
            <person name="Canestro C."/>
            <person name="Bouquet J.M."/>
            <person name="Danks G."/>
            <person name="Poulain J."/>
            <person name="Campsteijn C."/>
            <person name="Adamski M."/>
            <person name="Cross I."/>
            <person name="Yadetie F."/>
            <person name="Muffato M."/>
            <person name="Louis A."/>
            <person name="Butcher S."/>
            <person name="Tsagkogeorga G."/>
            <person name="Konrad A."/>
            <person name="Singh S."/>
            <person name="Jensen M.F."/>
            <person name="Cong E.H."/>
            <person name="Eikeseth-Otteraa H."/>
            <person name="Noel B."/>
            <person name="Anthouard V."/>
            <person name="Porcel B.M."/>
            <person name="Kachouri-Lafond R."/>
            <person name="Nishino A."/>
            <person name="Ugolini M."/>
            <person name="Chourrout P."/>
            <person name="Nishida H."/>
            <person name="Aasland R."/>
            <person name="Huzurbazar S."/>
            <person name="Westhof E."/>
            <person name="Delsuc F."/>
            <person name="Lehrach H."/>
            <person name="Reinhardt R."/>
            <person name="Weissenbach J."/>
            <person name="Roy S.W."/>
            <person name="Artiguenave F."/>
            <person name="Postlethwait J.H."/>
            <person name="Manak J.R."/>
            <person name="Thompson E.M."/>
            <person name="Jaillon O."/>
            <person name="Du Pasquier L."/>
            <person name="Boudinot P."/>
            <person name="Liberles D.A."/>
            <person name="Volff J.N."/>
            <person name="Philippe H."/>
            <person name="Lenhard B."/>
            <person name="Roest Crollius H."/>
            <person name="Wincker P."/>
            <person name="Chourrout D."/>
        </authorList>
    </citation>
    <scope>NUCLEOTIDE SEQUENCE [LARGE SCALE GENOMIC DNA]</scope>
</reference>
<evidence type="ECO:0000313" key="2">
    <source>
        <dbReference type="Proteomes" id="UP000001307"/>
    </source>
</evidence>
<dbReference type="Proteomes" id="UP000001307">
    <property type="component" value="Unassembled WGS sequence"/>
</dbReference>
<dbReference type="EMBL" id="FN653015">
    <property type="protein sequence ID" value="CBY20205.1"/>
    <property type="molecule type" value="Genomic_DNA"/>
</dbReference>
<sequence>MKIHSYGLPELFCSYELDSSRESQFDLIYLVNRIRSRFSPIDGHLIFSKNTVYSTNIDRQSVYILLIYLSSIFSDAENGFLTLNFDSFYVPPKNKRQNIFVYHRQSHFCVFLIDQNLSQERTFPLMEIKSFLDKNLPLKNEDQKSASQSGMKEAFNYYICDEQNGNSKDTFYSFSGSERQCKIHPSVSSLIVAFQQIYLMPNGGEVSAETSNNTWILTKSDNKKMSVFVEKKASEKNLSDITSDVDKILSTVHPGISFETEVLRKQ</sequence>
<name>E4WR19_OIKDI</name>
<dbReference type="OrthoDB" id="10296745at2759"/>
<proteinExistence type="predicted"/>
<organism evidence="1">
    <name type="scientific">Oikopleura dioica</name>
    <name type="common">Tunicate</name>
    <dbReference type="NCBI Taxonomy" id="34765"/>
    <lineage>
        <taxon>Eukaryota</taxon>
        <taxon>Metazoa</taxon>
        <taxon>Chordata</taxon>
        <taxon>Tunicata</taxon>
        <taxon>Appendicularia</taxon>
        <taxon>Copelata</taxon>
        <taxon>Oikopleuridae</taxon>
        <taxon>Oikopleura</taxon>
    </lineage>
</organism>
<evidence type="ECO:0000313" key="1">
    <source>
        <dbReference type="EMBL" id="CBY20205.1"/>
    </source>
</evidence>